<feature type="non-terminal residue" evidence="1">
    <location>
        <position position="1"/>
    </location>
</feature>
<dbReference type="EMBL" id="LJHD01000135">
    <property type="protein sequence ID" value="ONI43779.1"/>
    <property type="molecule type" value="Genomic_DNA"/>
</dbReference>
<reference evidence="1" key="1">
    <citation type="submission" date="2016-08" db="EMBL/GenBank/DDBJ databases">
        <authorList>
            <person name="Ngugi D.K."/>
            <person name="Miyake S."/>
            <person name="Stingl U."/>
        </authorList>
    </citation>
    <scope>NUCLEOTIDE SEQUENCE</scope>
    <source>
        <strain evidence="1">SCG-D08WGA-EpuloA1</strain>
    </source>
</reference>
<organism evidence="1 2">
    <name type="scientific">Candidatus Epulonipiscium fishelsonii</name>
    <dbReference type="NCBI Taxonomy" id="77094"/>
    <lineage>
        <taxon>Bacteria</taxon>
        <taxon>Bacillati</taxon>
        <taxon>Bacillota</taxon>
        <taxon>Clostridia</taxon>
        <taxon>Lachnospirales</taxon>
        <taxon>Lachnospiraceae</taxon>
        <taxon>Candidatus Epulonipiscium</taxon>
    </lineage>
</organism>
<feature type="non-terminal residue" evidence="1">
    <location>
        <position position="438"/>
    </location>
</feature>
<keyword evidence="2" id="KW-1185">Reference proteome</keyword>
<sequence length="438" mass="48878">FVLDFIYKRGIIVLAYGISAIVMFIFSYFYLPVFNLSFFSLYSFVALFLIISGLILIWPFKLISIGPIRKTISIPNRVKTQFIIAGSIFLLAIVIELIFSSPVFRASAYRDLIGDVTESEFSSDMSPVSTKDIRLVDRKTAVRLGDKKIGEIPGLGSIAKLGQFNIQNVNGQLYWVAPLVHQSFIKWLTNLDGCPGYVMVSATNPQDVQFIQTINNQPINRIYQPEAYFHQNLARHIYLNGNFTQGLTDFTFEIDDMGEPYWVVSLYTNKIGFNGANATGVVTVHAQSGEVNKYTIEDAPAWIDRIQPDNFIFEQLYNWGIYVDGFLNAIFGQQSVLVPTAGISLVYGTDGNSYWYTGMTSAGADESTVGFILTNTRTKETKFYKQPGATEVAAQRSAEGKVQEKGYIATEPIMYNVSGIPTYVMSLLDKAGLIKMVA</sequence>
<proteinExistence type="predicted"/>
<evidence type="ECO:0000313" key="1">
    <source>
        <dbReference type="EMBL" id="ONI43779.1"/>
    </source>
</evidence>
<evidence type="ECO:0000313" key="2">
    <source>
        <dbReference type="Proteomes" id="UP000188637"/>
    </source>
</evidence>
<accession>A0ACC8XHW6</accession>
<name>A0ACC8XHW6_9FIRM</name>
<dbReference type="Proteomes" id="UP000188637">
    <property type="component" value="Unassembled WGS sequence"/>
</dbReference>
<protein>
    <submittedName>
        <fullName evidence="1">Uncharacterized protein</fullName>
    </submittedName>
</protein>
<comment type="caution">
    <text evidence="1">The sequence shown here is derived from an EMBL/GenBank/DDBJ whole genome shotgun (WGS) entry which is preliminary data.</text>
</comment>
<gene>
    <name evidence="1" type="ORF">AN640_01180</name>
</gene>